<reference evidence="1 2" key="1">
    <citation type="submission" date="2016-12" db="EMBL/GenBank/DDBJ databases">
        <authorList>
            <person name="Song W.-J."/>
            <person name="Kurnit D.M."/>
        </authorList>
    </citation>
    <scope>NUCLEOTIDE SEQUENCE [LARGE SCALE GENOMIC DNA]</scope>
    <source>
        <strain evidence="1 2">CECT 9026</strain>
    </source>
</reference>
<dbReference type="Proteomes" id="UP000184774">
    <property type="component" value="Unassembled WGS sequence"/>
</dbReference>
<dbReference type="AlphaFoldDB" id="A0A1N6MB02"/>
<sequence>MLACEAFSQNMDGKTFAGLPKTLPTEAKPVSKQYEYNSDYMILKKVTLAMLIRYIETVTGSSFPDAFSIDEITVKIGSTPEAHVSMPNHGWVRLT</sequence>
<evidence type="ECO:0000313" key="1">
    <source>
        <dbReference type="EMBL" id="SIO96537.1"/>
    </source>
</evidence>
<evidence type="ECO:0000313" key="2">
    <source>
        <dbReference type="Proteomes" id="UP000184774"/>
    </source>
</evidence>
<name>A0A1N6MB02_9VIBR</name>
<gene>
    <name evidence="1" type="ORF">VSP9026_04340</name>
</gene>
<organism evidence="1 2">
    <name type="scientific">Vibrio spartinae</name>
    <dbReference type="NCBI Taxonomy" id="1918945"/>
    <lineage>
        <taxon>Bacteria</taxon>
        <taxon>Pseudomonadati</taxon>
        <taxon>Pseudomonadota</taxon>
        <taxon>Gammaproteobacteria</taxon>
        <taxon>Vibrionales</taxon>
        <taxon>Vibrionaceae</taxon>
        <taxon>Vibrio</taxon>
    </lineage>
</organism>
<proteinExistence type="predicted"/>
<accession>A0A1N6MB02</accession>
<protein>
    <submittedName>
        <fullName evidence="1">Uncharacterized protein</fullName>
    </submittedName>
</protein>
<dbReference type="EMBL" id="FSSB01000032">
    <property type="protein sequence ID" value="SIO96537.1"/>
    <property type="molecule type" value="Genomic_DNA"/>
</dbReference>